<proteinExistence type="predicted"/>
<dbReference type="EMBL" id="JAKCXM010000025">
    <property type="protein sequence ID" value="KAJ0407084.1"/>
    <property type="molecule type" value="Genomic_DNA"/>
</dbReference>
<evidence type="ECO:0000256" key="1">
    <source>
        <dbReference type="SAM" id="MobiDB-lite"/>
    </source>
</evidence>
<reference evidence="2" key="1">
    <citation type="submission" date="2021-12" db="EMBL/GenBank/DDBJ databases">
        <title>Prjna785345.</title>
        <authorList>
            <person name="Rujirawat T."/>
            <person name="Krajaejun T."/>
        </authorList>
    </citation>
    <scope>NUCLEOTIDE SEQUENCE</scope>
    <source>
        <strain evidence="2">Pi057C3</strain>
    </source>
</reference>
<organism evidence="2 3">
    <name type="scientific">Pythium insidiosum</name>
    <name type="common">Pythiosis disease agent</name>
    <dbReference type="NCBI Taxonomy" id="114742"/>
    <lineage>
        <taxon>Eukaryota</taxon>
        <taxon>Sar</taxon>
        <taxon>Stramenopiles</taxon>
        <taxon>Oomycota</taxon>
        <taxon>Peronosporomycetes</taxon>
        <taxon>Pythiales</taxon>
        <taxon>Pythiaceae</taxon>
        <taxon>Pythium</taxon>
    </lineage>
</organism>
<dbReference type="InterPro" id="IPR036034">
    <property type="entry name" value="PDZ_sf"/>
</dbReference>
<protein>
    <recommendedName>
        <fullName evidence="4">PDZ domain-containing protein</fullName>
    </recommendedName>
</protein>
<feature type="region of interest" description="Disordered" evidence="1">
    <location>
        <begin position="1"/>
        <end position="54"/>
    </location>
</feature>
<evidence type="ECO:0008006" key="4">
    <source>
        <dbReference type="Google" id="ProtNLM"/>
    </source>
</evidence>
<gene>
    <name evidence="2" type="ORF">P43SY_005357</name>
</gene>
<evidence type="ECO:0000313" key="2">
    <source>
        <dbReference type="EMBL" id="KAJ0407084.1"/>
    </source>
</evidence>
<dbReference type="Proteomes" id="UP001209570">
    <property type="component" value="Unassembled WGS sequence"/>
</dbReference>
<evidence type="ECO:0000313" key="3">
    <source>
        <dbReference type="Proteomes" id="UP001209570"/>
    </source>
</evidence>
<feature type="compositionally biased region" description="Polar residues" evidence="1">
    <location>
        <begin position="1"/>
        <end position="16"/>
    </location>
</feature>
<dbReference type="AlphaFoldDB" id="A0AAD5LN23"/>
<feature type="compositionally biased region" description="Low complexity" evidence="1">
    <location>
        <begin position="252"/>
        <end position="289"/>
    </location>
</feature>
<name>A0AAD5LN23_PYTIN</name>
<dbReference type="SUPFAM" id="SSF50156">
    <property type="entry name" value="PDZ domain-like"/>
    <property type="match status" value="1"/>
</dbReference>
<comment type="caution">
    <text evidence="2">The sequence shown here is derived from an EMBL/GenBank/DDBJ whole genome shotgun (WGS) entry which is preliminary data.</text>
</comment>
<feature type="compositionally biased region" description="Pro residues" evidence="1">
    <location>
        <begin position="27"/>
        <end position="46"/>
    </location>
</feature>
<feature type="region of interest" description="Disordered" evidence="1">
    <location>
        <begin position="247"/>
        <end position="309"/>
    </location>
</feature>
<keyword evidence="3" id="KW-1185">Reference proteome</keyword>
<sequence>MASNVNPLLQYRQQGRQARRDSGARPAAPPPPPTPGSAPTPPPPTPSSTTSDGYEIVWESGPLGMRFTPNEHDEPVLCQITERASDAVKQSRAAIGDVLVAVRVHALRTPMIPVLTVSELAQIFEHEELPITIRFRSRAHESPQAIPIVDIAQSYTYQWPAGVPLGMSMAMDPCTLHTVVTLVDEARVAPELLALRPEPGDILISARTGDRKLDLDQMRFDMAIDCLRQIARPCKLTFVRLHEDAMPRSRRTSSAAVATPPTSSTSDGGPPPAAATATATAAIPTAPASLPNVQATPPHPPRPAPLMSRPSFTADEIKRIGAAHHQDDADADAARKERRAKRFYRVVYSGGHVGLVLQDAQLELKGKPKKNGYYAVVKKVKDKRALDGLEQASAGDELIAIGDRDLQHVGFDDVMRMLSAIQAPTALIFQRRPQGNVSVTGSLVDALLFALI</sequence>
<accession>A0AAD5LN23</accession>